<dbReference type="EMBL" id="CM043038">
    <property type="protein sequence ID" value="KAI4575364.1"/>
    <property type="molecule type" value="Genomic_DNA"/>
</dbReference>
<gene>
    <name evidence="1" type="ORF">MJG53_011567</name>
</gene>
<evidence type="ECO:0000313" key="1">
    <source>
        <dbReference type="EMBL" id="KAI4575364.1"/>
    </source>
</evidence>
<proteinExistence type="predicted"/>
<accession>A0ACB9UPP3</accession>
<evidence type="ECO:0000313" key="2">
    <source>
        <dbReference type="Proteomes" id="UP001057279"/>
    </source>
</evidence>
<reference evidence="1" key="1">
    <citation type="submission" date="2022-03" db="EMBL/GenBank/DDBJ databases">
        <title>Genomic analyses of argali, domestic sheep and their hybrids provide insights into chromosomal evolution, heterosis and genetic basis of agronomic traits.</title>
        <authorList>
            <person name="Li M."/>
        </authorList>
    </citation>
    <scope>NUCLEOTIDE SEQUENCE</scope>
    <source>
        <strain evidence="1">F1 hybrid</strain>
    </source>
</reference>
<keyword evidence="2" id="KW-1185">Reference proteome</keyword>
<comment type="caution">
    <text evidence="1">The sequence shown here is derived from an EMBL/GenBank/DDBJ whole genome shotgun (WGS) entry which is preliminary data.</text>
</comment>
<name>A0ACB9UPP3_9CETA</name>
<organism evidence="1 2">
    <name type="scientific">Ovis ammon polii x Ovis aries</name>
    <dbReference type="NCBI Taxonomy" id="2918886"/>
    <lineage>
        <taxon>Eukaryota</taxon>
        <taxon>Metazoa</taxon>
        <taxon>Chordata</taxon>
        <taxon>Craniata</taxon>
        <taxon>Vertebrata</taxon>
        <taxon>Euteleostomi</taxon>
        <taxon>Mammalia</taxon>
        <taxon>Eutheria</taxon>
        <taxon>Laurasiatheria</taxon>
        <taxon>Artiodactyla</taxon>
        <taxon>Ruminantia</taxon>
        <taxon>Pecora</taxon>
        <taxon>Bovidae</taxon>
        <taxon>Caprinae</taxon>
        <taxon>Ovis</taxon>
    </lineage>
</organism>
<dbReference type="Proteomes" id="UP001057279">
    <property type="component" value="Linkage Group LG13"/>
</dbReference>
<sequence length="181" mass="20402">MLQITVKARNVDAVDATRHYYSCGSYDRCHYRIFIITDNIRTFHGSALLETGCIHPFSCHSDHECNAIMSNISPVKCRSPSEDSQSCNTGQPVGTQRATVIWKQSLPGYVNVYSQTSIVESDIFFTAVKILRIPSDLEIRETEVNTSEQYPNSDFDKISPINAFQSIKFVLLQGIPWWSSG</sequence>
<protein>
    <submittedName>
        <fullName evidence="1">Uncharacterized protein</fullName>
    </submittedName>
</protein>